<accession>A0A382UY20</accession>
<dbReference type="Gene3D" id="3.60.15.10">
    <property type="entry name" value="Ribonuclease Z/Hydroxyacylglutathione hydrolase-like"/>
    <property type="match status" value="1"/>
</dbReference>
<reference evidence="1" key="1">
    <citation type="submission" date="2018-05" db="EMBL/GenBank/DDBJ databases">
        <authorList>
            <person name="Lanie J.A."/>
            <person name="Ng W.-L."/>
            <person name="Kazmierczak K.M."/>
            <person name="Andrzejewski T.M."/>
            <person name="Davidsen T.M."/>
            <person name="Wayne K.J."/>
            <person name="Tettelin H."/>
            <person name="Glass J.I."/>
            <person name="Rusch D."/>
            <person name="Podicherti R."/>
            <person name="Tsui H.-C.T."/>
            <person name="Winkler M.E."/>
        </authorList>
    </citation>
    <scope>NUCLEOTIDE SEQUENCE</scope>
</reference>
<gene>
    <name evidence="1" type="ORF">METZ01_LOCUS392020</name>
</gene>
<dbReference type="AlphaFoldDB" id="A0A382UY20"/>
<dbReference type="EMBL" id="UINC01147693">
    <property type="protein sequence ID" value="SVD39166.1"/>
    <property type="molecule type" value="Genomic_DNA"/>
</dbReference>
<proteinExistence type="predicted"/>
<evidence type="ECO:0000313" key="1">
    <source>
        <dbReference type="EMBL" id="SVD39166.1"/>
    </source>
</evidence>
<evidence type="ECO:0008006" key="2">
    <source>
        <dbReference type="Google" id="ProtNLM"/>
    </source>
</evidence>
<dbReference type="InterPro" id="IPR036866">
    <property type="entry name" value="RibonucZ/Hydroxyglut_hydro"/>
</dbReference>
<feature type="non-terminal residue" evidence="1">
    <location>
        <position position="213"/>
    </location>
</feature>
<sequence length="213" mass="24038">MKITQKIASNSSNGLQRIREASQDGVTLCFPGVGSAFARQNDPTCLIVAKQGVTLLVDIGATIPRVLSSRGISVCDFDYYHFTHSHADHIGGLEELLLFSHYILKKTPRLILTEEYRGILWERSLRGGCEHYENGAFRFEDLAKLIFPSQTAQSPREIYEVEVEGIRLVIFRTVHIPTERDNSSSKFWSTGLMIDGRVLFTADTCFDPLIFEH</sequence>
<dbReference type="GO" id="GO:0016787">
    <property type="term" value="F:hydrolase activity"/>
    <property type="evidence" value="ECO:0007669"/>
    <property type="project" value="UniProtKB-KW"/>
</dbReference>
<dbReference type="SUPFAM" id="SSF56281">
    <property type="entry name" value="Metallo-hydrolase/oxidoreductase"/>
    <property type="match status" value="1"/>
</dbReference>
<dbReference type="GO" id="GO:0046872">
    <property type="term" value="F:metal ion binding"/>
    <property type="evidence" value="ECO:0007669"/>
    <property type="project" value="UniProtKB-KW"/>
</dbReference>
<protein>
    <recommendedName>
        <fullName evidence="2">Metallo-beta-lactamase domain-containing protein</fullName>
    </recommendedName>
</protein>
<dbReference type="Pfam" id="PF23023">
    <property type="entry name" value="Anti-Pycsar_Apyc1"/>
    <property type="match status" value="1"/>
</dbReference>
<organism evidence="1">
    <name type="scientific">marine metagenome</name>
    <dbReference type="NCBI Taxonomy" id="408172"/>
    <lineage>
        <taxon>unclassified sequences</taxon>
        <taxon>metagenomes</taxon>
        <taxon>ecological metagenomes</taxon>
    </lineage>
</organism>
<name>A0A382UY20_9ZZZZ</name>